<organism evidence="1 2">
    <name type="scientific">Dickeya poaceiphila</name>
    <dbReference type="NCBI Taxonomy" id="568768"/>
    <lineage>
        <taxon>Bacteria</taxon>
        <taxon>Pseudomonadati</taxon>
        <taxon>Pseudomonadota</taxon>
        <taxon>Gammaproteobacteria</taxon>
        <taxon>Enterobacterales</taxon>
        <taxon>Pectobacteriaceae</taxon>
        <taxon>Dickeya</taxon>
    </lineage>
</organism>
<accession>A0A5B8HS47</accession>
<proteinExistence type="predicted"/>
<dbReference type="RefSeq" id="WP_042868372.1">
    <property type="nucleotide sequence ID" value="NZ_CM001975.1"/>
</dbReference>
<protein>
    <submittedName>
        <fullName evidence="1">Uncharacterized protein</fullName>
    </submittedName>
</protein>
<keyword evidence="2" id="KW-1185">Reference proteome</keyword>
<sequence>MINWLRSDLSEKLIWWIKLGKHDTPLPDLLAILQRGALIGERPPYILGERRCIAFSEIPLIQAARLLLNAAKAGVNFAPYGLQFDRNALFAKGARQTIHQPLAEADLLPADQRFRHVSLAPECGIDFTWKREWRLPVDQLAFDVEQCTLILPDRQALQWLRQHSSSPMTENVLLLETLL</sequence>
<evidence type="ECO:0000313" key="2">
    <source>
        <dbReference type="Proteomes" id="UP000320591"/>
    </source>
</evidence>
<dbReference type="EMBL" id="CP042220">
    <property type="protein sequence ID" value="QDX31419.1"/>
    <property type="molecule type" value="Genomic_DNA"/>
</dbReference>
<gene>
    <name evidence="1" type="ORF">Dpoa569_0003440</name>
</gene>
<dbReference type="STRING" id="568768.GCA_000406125_00508"/>
<dbReference type="KEGG" id="dic:Dpoa569_0003440"/>
<dbReference type="Proteomes" id="UP000320591">
    <property type="component" value="Chromosome"/>
</dbReference>
<reference evidence="1 2" key="1">
    <citation type="journal article" date="2019" name="Environ. Microbiol.">
        <title>The phytopathogenic nature of Dickeya aquatica 174/2 and the dynamic early evolution of Dickeya pathogenicity.</title>
        <authorList>
            <person name="Duprey A."/>
            <person name="Taib N."/>
            <person name="Leonard S."/>
            <person name="Garin T."/>
            <person name="Flandrois J.P."/>
            <person name="Nasser W."/>
            <person name="Brochier-Armanet C."/>
            <person name="Reverchon S."/>
        </authorList>
    </citation>
    <scope>NUCLEOTIDE SEQUENCE [LARGE SCALE GENOMIC DNA]</scope>
    <source>
        <strain evidence="1 2">NCPPB 569</strain>
    </source>
</reference>
<dbReference type="AlphaFoldDB" id="A0A5B8HS47"/>
<name>A0A5B8HS47_9GAMM</name>
<dbReference type="OrthoDB" id="2451827at2"/>
<evidence type="ECO:0000313" key="1">
    <source>
        <dbReference type="EMBL" id="QDX31419.1"/>
    </source>
</evidence>